<organism evidence="1">
    <name type="scientific">Arundo donax</name>
    <name type="common">Giant reed</name>
    <name type="synonym">Donax arundinaceus</name>
    <dbReference type="NCBI Taxonomy" id="35708"/>
    <lineage>
        <taxon>Eukaryota</taxon>
        <taxon>Viridiplantae</taxon>
        <taxon>Streptophyta</taxon>
        <taxon>Embryophyta</taxon>
        <taxon>Tracheophyta</taxon>
        <taxon>Spermatophyta</taxon>
        <taxon>Magnoliopsida</taxon>
        <taxon>Liliopsida</taxon>
        <taxon>Poales</taxon>
        <taxon>Poaceae</taxon>
        <taxon>PACMAD clade</taxon>
        <taxon>Arundinoideae</taxon>
        <taxon>Arundineae</taxon>
        <taxon>Arundo</taxon>
    </lineage>
</organism>
<accession>A0A0A9SMG4</accession>
<name>A0A0A9SMG4_ARUDO</name>
<dbReference type="EMBL" id="GBRH01266824">
    <property type="protein sequence ID" value="JAD31071.1"/>
    <property type="molecule type" value="Transcribed_RNA"/>
</dbReference>
<proteinExistence type="predicted"/>
<sequence length="13" mass="1526">MATAWSRNLIFLC</sequence>
<evidence type="ECO:0000313" key="1">
    <source>
        <dbReference type="EMBL" id="JAD31071.1"/>
    </source>
</evidence>
<reference evidence="1" key="1">
    <citation type="submission" date="2014-09" db="EMBL/GenBank/DDBJ databases">
        <authorList>
            <person name="Magalhaes I.L.F."/>
            <person name="Oliveira U."/>
            <person name="Santos F.R."/>
            <person name="Vidigal T.H.D.A."/>
            <person name="Brescovit A.D."/>
            <person name="Santos A.J."/>
        </authorList>
    </citation>
    <scope>NUCLEOTIDE SEQUENCE</scope>
    <source>
        <tissue evidence="1">Shoot tissue taken approximately 20 cm above the soil surface</tissue>
    </source>
</reference>
<reference evidence="1" key="2">
    <citation type="journal article" date="2015" name="Data Brief">
        <title>Shoot transcriptome of the giant reed, Arundo donax.</title>
        <authorList>
            <person name="Barrero R.A."/>
            <person name="Guerrero F.D."/>
            <person name="Moolhuijzen P."/>
            <person name="Goolsby J.A."/>
            <person name="Tidwell J."/>
            <person name="Bellgard S.E."/>
            <person name="Bellgard M.I."/>
        </authorList>
    </citation>
    <scope>NUCLEOTIDE SEQUENCE</scope>
    <source>
        <tissue evidence="1">Shoot tissue taken approximately 20 cm above the soil surface</tissue>
    </source>
</reference>
<protein>
    <submittedName>
        <fullName evidence="1">Uncharacterized protein</fullName>
    </submittedName>
</protein>